<dbReference type="EMBL" id="MHIB01000039">
    <property type="protein sequence ID" value="OGY43260.1"/>
    <property type="molecule type" value="Genomic_DNA"/>
</dbReference>
<dbReference type="HAMAP" id="MF_00195">
    <property type="entry name" value="GTPase_Der"/>
    <property type="match status" value="1"/>
</dbReference>
<dbReference type="Pfam" id="PF01926">
    <property type="entry name" value="MMR_HSR1"/>
    <property type="match status" value="2"/>
</dbReference>
<dbReference type="Proteomes" id="UP000178930">
    <property type="component" value="Unassembled WGS sequence"/>
</dbReference>
<dbReference type="PANTHER" id="PTHR43834">
    <property type="entry name" value="GTPASE DER"/>
    <property type="match status" value="1"/>
</dbReference>
<dbReference type="Gene3D" id="3.40.50.300">
    <property type="entry name" value="P-loop containing nucleotide triphosphate hydrolases"/>
    <property type="match status" value="2"/>
</dbReference>
<dbReference type="CDD" id="cd01894">
    <property type="entry name" value="EngA1"/>
    <property type="match status" value="1"/>
</dbReference>
<dbReference type="InterPro" id="IPR006073">
    <property type="entry name" value="GTP-bd"/>
</dbReference>
<dbReference type="InterPro" id="IPR031166">
    <property type="entry name" value="G_ENGA"/>
</dbReference>
<organism evidence="12 13">
    <name type="scientific">Candidatus Buchananbacteria bacterium RIFCSPHIGHO2_01_FULL_39_14</name>
    <dbReference type="NCBI Taxonomy" id="1797532"/>
    <lineage>
        <taxon>Bacteria</taxon>
        <taxon>Candidatus Buchananiibacteriota</taxon>
    </lineage>
</organism>
<proteinExistence type="inferred from homology"/>
<dbReference type="PANTHER" id="PTHR43834:SF6">
    <property type="entry name" value="GTPASE DER"/>
    <property type="match status" value="1"/>
</dbReference>
<dbReference type="Gene3D" id="3.30.300.20">
    <property type="match status" value="1"/>
</dbReference>
<dbReference type="GO" id="GO:0042254">
    <property type="term" value="P:ribosome biogenesis"/>
    <property type="evidence" value="ECO:0007669"/>
    <property type="project" value="UniProtKB-KW"/>
</dbReference>
<evidence type="ECO:0000256" key="2">
    <source>
        <dbReference type="ARBA" id="ARBA00020953"/>
    </source>
</evidence>
<dbReference type="NCBIfam" id="TIGR00231">
    <property type="entry name" value="small_GTP"/>
    <property type="match status" value="1"/>
</dbReference>
<evidence type="ECO:0000256" key="9">
    <source>
        <dbReference type="PROSITE-ProRule" id="PRU01049"/>
    </source>
</evidence>
<evidence type="ECO:0000256" key="7">
    <source>
        <dbReference type="ARBA" id="ARBA00032345"/>
    </source>
</evidence>
<feature type="binding site" evidence="8">
    <location>
        <begin position="147"/>
        <end position="150"/>
    </location>
    <ligand>
        <name>GTP</name>
        <dbReference type="ChEBI" id="CHEBI:37565"/>
        <label>1</label>
    </ligand>
</feature>
<evidence type="ECO:0000256" key="3">
    <source>
        <dbReference type="ARBA" id="ARBA00022517"/>
    </source>
</evidence>
<evidence type="ECO:0000256" key="6">
    <source>
        <dbReference type="ARBA" id="ARBA00023134"/>
    </source>
</evidence>
<keyword evidence="4 10" id="KW-0677">Repeat</keyword>
<dbReference type="NCBIfam" id="TIGR03594">
    <property type="entry name" value="GTPase_EngA"/>
    <property type="match status" value="1"/>
</dbReference>
<feature type="binding site" evidence="8">
    <location>
        <begin position="325"/>
        <end position="328"/>
    </location>
    <ligand>
        <name>GTP</name>
        <dbReference type="ChEBI" id="CHEBI:37565"/>
        <label>2</label>
    </ligand>
</feature>
<dbReference type="PRINTS" id="PR00326">
    <property type="entry name" value="GTP1OBG"/>
</dbReference>
<reference evidence="12 13" key="1">
    <citation type="journal article" date="2016" name="Nat. Commun.">
        <title>Thousands of microbial genomes shed light on interconnected biogeochemical processes in an aquifer system.</title>
        <authorList>
            <person name="Anantharaman K."/>
            <person name="Brown C.T."/>
            <person name="Hug L.A."/>
            <person name="Sharon I."/>
            <person name="Castelle C.J."/>
            <person name="Probst A.J."/>
            <person name="Thomas B.C."/>
            <person name="Singh A."/>
            <person name="Wilkins M.J."/>
            <person name="Karaoz U."/>
            <person name="Brodie E.L."/>
            <person name="Williams K.H."/>
            <person name="Hubbard S.S."/>
            <person name="Banfield J.F."/>
        </authorList>
    </citation>
    <scope>NUCLEOTIDE SEQUENCE [LARGE SCALE GENOMIC DNA]</scope>
</reference>
<dbReference type="InterPro" id="IPR005225">
    <property type="entry name" value="Small_GTP-bd"/>
</dbReference>
<evidence type="ECO:0000259" key="11">
    <source>
        <dbReference type="PROSITE" id="PS51712"/>
    </source>
</evidence>
<evidence type="ECO:0000256" key="5">
    <source>
        <dbReference type="ARBA" id="ARBA00022741"/>
    </source>
</evidence>
<keyword evidence="6 8" id="KW-0342">GTP-binding</keyword>
<dbReference type="InterPro" id="IPR027417">
    <property type="entry name" value="P-loop_NTPase"/>
</dbReference>
<dbReference type="PIRSF" id="PIRSF006485">
    <property type="entry name" value="GTP-binding_EngA"/>
    <property type="match status" value="1"/>
</dbReference>
<keyword evidence="3 8" id="KW-0690">Ribosome biogenesis</keyword>
<evidence type="ECO:0000256" key="8">
    <source>
        <dbReference type="HAMAP-Rule" id="MF_00195"/>
    </source>
</evidence>
<name>A0A1G1XUJ4_9BACT</name>
<dbReference type="InterPro" id="IPR016484">
    <property type="entry name" value="GTPase_Der"/>
</dbReference>
<evidence type="ECO:0000256" key="10">
    <source>
        <dbReference type="RuleBase" id="RU004481"/>
    </source>
</evidence>
<dbReference type="SUPFAM" id="SSF52540">
    <property type="entry name" value="P-loop containing nucleoside triphosphate hydrolases"/>
    <property type="match status" value="2"/>
</dbReference>
<evidence type="ECO:0000313" key="12">
    <source>
        <dbReference type="EMBL" id="OGY43260.1"/>
    </source>
</evidence>
<dbReference type="InterPro" id="IPR032859">
    <property type="entry name" value="KH_dom-like"/>
</dbReference>
<evidence type="ECO:0000256" key="1">
    <source>
        <dbReference type="ARBA" id="ARBA00008279"/>
    </source>
</evidence>
<dbReference type="CDD" id="cd01895">
    <property type="entry name" value="EngA2"/>
    <property type="match status" value="1"/>
</dbReference>
<dbReference type="InterPro" id="IPR015946">
    <property type="entry name" value="KH_dom-like_a/b"/>
</dbReference>
<dbReference type="Pfam" id="PF14714">
    <property type="entry name" value="KH_dom-like"/>
    <property type="match status" value="1"/>
</dbReference>
<feature type="binding site" evidence="8">
    <location>
        <begin position="10"/>
        <end position="17"/>
    </location>
    <ligand>
        <name>GTP</name>
        <dbReference type="ChEBI" id="CHEBI:37565"/>
        <label>1</label>
    </ligand>
</feature>
<dbReference type="PROSITE" id="PS51712">
    <property type="entry name" value="G_ENGA"/>
    <property type="match status" value="1"/>
</dbReference>
<evidence type="ECO:0000256" key="4">
    <source>
        <dbReference type="ARBA" id="ARBA00022737"/>
    </source>
</evidence>
<dbReference type="GO" id="GO:0005525">
    <property type="term" value="F:GTP binding"/>
    <property type="evidence" value="ECO:0007669"/>
    <property type="project" value="UniProtKB-UniRule"/>
</dbReference>
<feature type="domain" description="EngA-type G" evidence="11">
    <location>
        <begin position="207"/>
        <end position="383"/>
    </location>
</feature>
<comment type="caution">
    <text evidence="12">The sequence shown here is derived from an EMBL/GenBank/DDBJ whole genome shotgun (WGS) entry which is preliminary data.</text>
</comment>
<dbReference type="AlphaFoldDB" id="A0A1G1XUJ4"/>
<comment type="function">
    <text evidence="8 10">GTPase that plays an essential role in the late steps of ribosome biogenesis.</text>
</comment>
<comment type="subunit">
    <text evidence="8">Associates with the 50S ribosomal subunit.</text>
</comment>
<sequence>MNLPTVVIIGRTNVGKSAIFNRLTESGKALISAIAGTTRDYNVDLVEWQKKSFNLIDTGGVDVSSLKKSIEELLFDQGQAKKQSQIKEGKIQPLLIEKEIIKQTKTALKKADLILLVVDGQAGLLPIERQLALVVKKLNKPVILVCNKIDNLKWQYRPNEFFKLGLGKPWAVSAANGSGTGDLLDEVVKKIKMPKGKKKISIETEKIKVAVIGKPNVGKSSLVNKILGENRVIVSPLPQTTREPQDTEIFFKNQKIILIDTAGLRKKGKIEPGLEKMATKKTLNVIRSADVVLLVTEAHQQLTRQDNYLAGLLKESGRGIIIVANKWDLLGANDEKMTDHIVAYYQNHFPFLNFAPIIFISAYTGRNVKNILEQVLAVHQEQNKRLDQKDLNEFLKEITGKHKPVPAKGLGRPKIYSLVQTRIKPPEFIASIHHEYTLHFSYLRFLENQLRKHFGFIGTPIRIRVKKQANR</sequence>
<protein>
    <recommendedName>
        <fullName evidence="2 8">GTPase Der</fullName>
    </recommendedName>
    <alternativeName>
        <fullName evidence="7 8">GTP-binding protein EngA</fullName>
    </alternativeName>
</protein>
<feature type="binding site" evidence="8">
    <location>
        <begin position="213"/>
        <end position="220"/>
    </location>
    <ligand>
        <name>GTP</name>
        <dbReference type="ChEBI" id="CHEBI:37565"/>
        <label>2</label>
    </ligand>
</feature>
<dbReference type="STRING" id="1797532.A2729_02370"/>
<comment type="similarity">
    <text evidence="1 8 9 10">Belongs to the TRAFAC class TrmE-Era-EngA-EngB-Septin-like GTPase superfamily. EngA (Der) GTPase family.</text>
</comment>
<accession>A0A1G1XUJ4</accession>
<keyword evidence="5 8" id="KW-0547">Nucleotide-binding</keyword>
<dbReference type="FunFam" id="3.40.50.300:FF:000040">
    <property type="entry name" value="GTPase Der"/>
    <property type="match status" value="1"/>
</dbReference>
<feature type="binding site" evidence="8">
    <location>
        <begin position="260"/>
        <end position="264"/>
    </location>
    <ligand>
        <name>GTP</name>
        <dbReference type="ChEBI" id="CHEBI:37565"/>
        <label>2</label>
    </ligand>
</feature>
<evidence type="ECO:0000313" key="13">
    <source>
        <dbReference type="Proteomes" id="UP000178930"/>
    </source>
</evidence>
<gene>
    <name evidence="8" type="primary">der</name>
    <name evidence="12" type="ORF">A2729_02370</name>
</gene>
<feature type="binding site" evidence="8">
    <location>
        <begin position="57"/>
        <end position="61"/>
    </location>
    <ligand>
        <name>GTP</name>
        <dbReference type="ChEBI" id="CHEBI:37565"/>
        <label>1</label>
    </ligand>
</feature>